<feature type="region of interest" description="Disordered" evidence="1">
    <location>
        <begin position="250"/>
        <end position="277"/>
    </location>
</feature>
<proteinExistence type="predicted"/>
<sequence length="298" mass="32765">MVIIYSVFTAINVEFTTPEAFLWLKRCVIAGELRPHLMGLVEEAVPSLVHLLGLGRFHLELYTPDPDLPRPVREPQTPSTTVGPSKVVYRPAPPPQQNAWTNGTLLWSDFPALPLPAQFGAAQPPVPATWPLVPVPCRTAPNYATVVGTVDAASTLQAGVSVTLQDVVLLLLEIQAKVRDLSVKVTALERQWDAASPPPQLVPAPVQPVLDRVESRERHDYQVYRGSDRGGVASNVARPDIKMMIRSFRRDRGDEPPTNPRQHPHLQTASPHIAPYGPTGAYHCCIRGERRDGMGMSE</sequence>
<dbReference type="OrthoDB" id="3039988at2759"/>
<reference evidence="2 3" key="1">
    <citation type="submission" date="2019-05" db="EMBL/GenBank/DDBJ databases">
        <title>Another draft genome of Portunus trituberculatus and its Hox gene families provides insights of decapod evolution.</title>
        <authorList>
            <person name="Jeong J.-H."/>
            <person name="Song I."/>
            <person name="Kim S."/>
            <person name="Choi T."/>
            <person name="Kim D."/>
            <person name="Ryu S."/>
            <person name="Kim W."/>
        </authorList>
    </citation>
    <scope>NUCLEOTIDE SEQUENCE [LARGE SCALE GENOMIC DNA]</scope>
    <source>
        <tissue evidence="2">Muscle</tissue>
    </source>
</reference>
<dbReference type="AlphaFoldDB" id="A0A5B7DUF4"/>
<feature type="region of interest" description="Disordered" evidence="1">
    <location>
        <begin position="67"/>
        <end position="88"/>
    </location>
</feature>
<dbReference type="Proteomes" id="UP000324222">
    <property type="component" value="Unassembled WGS sequence"/>
</dbReference>
<protein>
    <submittedName>
        <fullName evidence="2">Uncharacterized protein</fullName>
    </submittedName>
</protein>
<organism evidence="2 3">
    <name type="scientific">Portunus trituberculatus</name>
    <name type="common">Swimming crab</name>
    <name type="synonym">Neptunus trituberculatus</name>
    <dbReference type="NCBI Taxonomy" id="210409"/>
    <lineage>
        <taxon>Eukaryota</taxon>
        <taxon>Metazoa</taxon>
        <taxon>Ecdysozoa</taxon>
        <taxon>Arthropoda</taxon>
        <taxon>Crustacea</taxon>
        <taxon>Multicrustacea</taxon>
        <taxon>Malacostraca</taxon>
        <taxon>Eumalacostraca</taxon>
        <taxon>Eucarida</taxon>
        <taxon>Decapoda</taxon>
        <taxon>Pleocyemata</taxon>
        <taxon>Brachyura</taxon>
        <taxon>Eubrachyura</taxon>
        <taxon>Portunoidea</taxon>
        <taxon>Portunidae</taxon>
        <taxon>Portuninae</taxon>
        <taxon>Portunus</taxon>
    </lineage>
</organism>
<name>A0A5B7DUF4_PORTR</name>
<evidence type="ECO:0000313" key="2">
    <source>
        <dbReference type="EMBL" id="MPC24576.1"/>
    </source>
</evidence>
<comment type="caution">
    <text evidence="2">The sequence shown here is derived from an EMBL/GenBank/DDBJ whole genome shotgun (WGS) entry which is preliminary data.</text>
</comment>
<keyword evidence="3" id="KW-1185">Reference proteome</keyword>
<accession>A0A5B7DUF4</accession>
<evidence type="ECO:0000256" key="1">
    <source>
        <dbReference type="SAM" id="MobiDB-lite"/>
    </source>
</evidence>
<dbReference type="EMBL" id="VSRR010001346">
    <property type="protein sequence ID" value="MPC24576.1"/>
    <property type="molecule type" value="Genomic_DNA"/>
</dbReference>
<gene>
    <name evidence="2" type="ORF">E2C01_017662</name>
</gene>
<evidence type="ECO:0000313" key="3">
    <source>
        <dbReference type="Proteomes" id="UP000324222"/>
    </source>
</evidence>